<evidence type="ECO:0000256" key="3">
    <source>
        <dbReference type="SAM" id="Phobius"/>
    </source>
</evidence>
<feature type="compositionally biased region" description="Low complexity" evidence="2">
    <location>
        <begin position="1"/>
        <end position="19"/>
    </location>
</feature>
<dbReference type="Proteomes" id="UP000053328">
    <property type="component" value="Unassembled WGS sequence"/>
</dbReference>
<dbReference type="InterPro" id="IPR013083">
    <property type="entry name" value="Znf_RING/FYVE/PHD"/>
</dbReference>
<dbReference type="HOGENOM" id="CLU_031409_1_0_1"/>
<dbReference type="STRING" id="91928.A0A0D1Z0Z5"/>
<dbReference type="Pfam" id="PF13639">
    <property type="entry name" value="zf-RING_2"/>
    <property type="match status" value="1"/>
</dbReference>
<dbReference type="PANTHER" id="PTHR22765">
    <property type="entry name" value="RING FINGER AND PROTEASE ASSOCIATED DOMAIN-CONTAINING"/>
    <property type="match status" value="1"/>
</dbReference>
<dbReference type="EMBL" id="KN847492">
    <property type="protein sequence ID" value="KIW21326.1"/>
    <property type="molecule type" value="Genomic_DNA"/>
</dbReference>
<keyword evidence="1" id="KW-0479">Metal-binding</keyword>
<dbReference type="GO" id="GO:0008270">
    <property type="term" value="F:zinc ion binding"/>
    <property type="evidence" value="ECO:0007669"/>
    <property type="project" value="UniProtKB-KW"/>
</dbReference>
<reference evidence="5 6" key="1">
    <citation type="submission" date="2015-01" db="EMBL/GenBank/DDBJ databases">
        <title>The Genome Sequence of Exophiala spinifera CBS89968.</title>
        <authorList>
            <consortium name="The Broad Institute Genomics Platform"/>
            <person name="Cuomo C."/>
            <person name="de Hoog S."/>
            <person name="Gorbushina A."/>
            <person name="Stielow B."/>
            <person name="Teixiera M."/>
            <person name="Abouelleil A."/>
            <person name="Chapman S.B."/>
            <person name="Priest M."/>
            <person name="Young S.K."/>
            <person name="Wortman J."/>
            <person name="Nusbaum C."/>
            <person name="Birren B."/>
        </authorList>
    </citation>
    <scope>NUCLEOTIDE SEQUENCE [LARGE SCALE GENOMIC DNA]</scope>
    <source>
        <strain evidence="5 6">CBS 89968</strain>
    </source>
</reference>
<feature type="region of interest" description="Disordered" evidence="2">
    <location>
        <begin position="64"/>
        <end position="87"/>
    </location>
</feature>
<feature type="domain" description="RING-type" evidence="4">
    <location>
        <begin position="232"/>
        <end position="274"/>
    </location>
</feature>
<sequence>MATTTTSPISSPTASPTGSPGSGGNGPSSPLLFFVALGFGVVFTNLWIIVGVKYCFRYNQRNRQRMNGEDPDGVDLGAMPRQHRRRREKKLMSMDEVNEKFPLIKYKTWRSNRADEGLPTAGGINNASRPASIHNQPRESKDAKESTELAPTHTISTIEEEKPQDQHGTAEVVGEKSRADTRPATPTRPKSAQSTAAESPIQKVTSNYEDEDDEQIQTAVPAEQLPDPGDACAICIDTIEDDDDIRGLHCGHAFHASCVDPWLTSRRACCPLCKADYYVPKPRPEGPNGEGLNRTGTNSEIQPPPGTFTLAHNGRGARRPAMVIPGRFMSIVYHDRDRHGFPVVVRAERRGPQDQNQQRDMDRDFQRSNPPQSTSWRSRIPGFRILGRGRAAAPTQIAPAHSDTQPTPSQLEAGR</sequence>
<protein>
    <recommendedName>
        <fullName evidence="4">RING-type domain-containing protein</fullName>
    </recommendedName>
</protein>
<accession>A0A0D1Z0Z5</accession>
<dbReference type="InterPro" id="IPR051826">
    <property type="entry name" value="E3_ubiquitin-ligase_domain"/>
</dbReference>
<feature type="compositionally biased region" description="Polar residues" evidence="2">
    <location>
        <begin position="402"/>
        <end position="415"/>
    </location>
</feature>
<name>A0A0D1Z0Z5_9EURO</name>
<evidence type="ECO:0000313" key="6">
    <source>
        <dbReference type="Proteomes" id="UP000053328"/>
    </source>
</evidence>
<evidence type="ECO:0000256" key="2">
    <source>
        <dbReference type="SAM" id="MobiDB-lite"/>
    </source>
</evidence>
<feature type="compositionally biased region" description="Polar residues" evidence="2">
    <location>
        <begin position="188"/>
        <end position="207"/>
    </location>
</feature>
<feature type="compositionally biased region" description="Basic and acidic residues" evidence="2">
    <location>
        <begin position="345"/>
        <end position="366"/>
    </location>
</feature>
<dbReference type="OrthoDB" id="8062037at2759"/>
<evidence type="ECO:0000256" key="1">
    <source>
        <dbReference type="PROSITE-ProRule" id="PRU00175"/>
    </source>
</evidence>
<keyword evidence="3" id="KW-0472">Membrane</keyword>
<gene>
    <name evidence="5" type="ORF">PV08_01906</name>
</gene>
<dbReference type="Gene3D" id="3.30.40.10">
    <property type="entry name" value="Zinc/RING finger domain, C3HC4 (zinc finger)"/>
    <property type="match status" value="1"/>
</dbReference>
<dbReference type="PANTHER" id="PTHR22765:SF434">
    <property type="entry name" value="GB|AAD18119.1-RELATED"/>
    <property type="match status" value="1"/>
</dbReference>
<feature type="transmembrane region" description="Helical" evidence="3">
    <location>
        <begin position="31"/>
        <end position="56"/>
    </location>
</feature>
<dbReference type="RefSeq" id="XP_016241542.1">
    <property type="nucleotide sequence ID" value="XM_016376266.1"/>
</dbReference>
<evidence type="ECO:0000313" key="5">
    <source>
        <dbReference type="EMBL" id="KIW21326.1"/>
    </source>
</evidence>
<dbReference type="FunFam" id="3.30.40.10:FF:000539">
    <property type="entry name" value="Ring finger domain protein"/>
    <property type="match status" value="1"/>
</dbReference>
<dbReference type="GO" id="GO:0061630">
    <property type="term" value="F:ubiquitin protein ligase activity"/>
    <property type="evidence" value="ECO:0007669"/>
    <property type="project" value="TreeGrafter"/>
</dbReference>
<dbReference type="SUPFAM" id="SSF57850">
    <property type="entry name" value="RING/U-box"/>
    <property type="match status" value="1"/>
</dbReference>
<feature type="region of interest" description="Disordered" evidence="2">
    <location>
        <begin position="345"/>
        <end position="415"/>
    </location>
</feature>
<feature type="compositionally biased region" description="Polar residues" evidence="2">
    <location>
        <begin position="368"/>
        <end position="377"/>
    </location>
</feature>
<dbReference type="PROSITE" id="PS50089">
    <property type="entry name" value="ZF_RING_2"/>
    <property type="match status" value="1"/>
</dbReference>
<keyword evidence="6" id="KW-1185">Reference proteome</keyword>
<feature type="compositionally biased region" description="Polar residues" evidence="2">
    <location>
        <begin position="123"/>
        <end position="135"/>
    </location>
</feature>
<dbReference type="GO" id="GO:0005737">
    <property type="term" value="C:cytoplasm"/>
    <property type="evidence" value="ECO:0007669"/>
    <property type="project" value="TreeGrafter"/>
</dbReference>
<dbReference type="InterPro" id="IPR001841">
    <property type="entry name" value="Znf_RING"/>
</dbReference>
<keyword evidence="1" id="KW-0862">Zinc</keyword>
<dbReference type="VEuPathDB" id="FungiDB:PV08_01906"/>
<proteinExistence type="predicted"/>
<dbReference type="AlphaFoldDB" id="A0A0D1Z0Z5"/>
<feature type="region of interest" description="Disordered" evidence="2">
    <location>
        <begin position="1"/>
        <end position="25"/>
    </location>
</feature>
<feature type="region of interest" description="Disordered" evidence="2">
    <location>
        <begin position="284"/>
        <end position="313"/>
    </location>
</feature>
<feature type="compositionally biased region" description="Basic and acidic residues" evidence="2">
    <location>
        <begin position="136"/>
        <end position="147"/>
    </location>
</feature>
<keyword evidence="1" id="KW-0863">Zinc-finger</keyword>
<evidence type="ECO:0000259" key="4">
    <source>
        <dbReference type="PROSITE" id="PS50089"/>
    </source>
</evidence>
<organism evidence="5 6">
    <name type="scientific">Exophiala spinifera</name>
    <dbReference type="NCBI Taxonomy" id="91928"/>
    <lineage>
        <taxon>Eukaryota</taxon>
        <taxon>Fungi</taxon>
        <taxon>Dikarya</taxon>
        <taxon>Ascomycota</taxon>
        <taxon>Pezizomycotina</taxon>
        <taxon>Eurotiomycetes</taxon>
        <taxon>Chaetothyriomycetidae</taxon>
        <taxon>Chaetothyriales</taxon>
        <taxon>Herpotrichiellaceae</taxon>
        <taxon>Exophiala</taxon>
    </lineage>
</organism>
<keyword evidence="3" id="KW-0812">Transmembrane</keyword>
<feature type="region of interest" description="Disordered" evidence="2">
    <location>
        <begin position="114"/>
        <end position="225"/>
    </location>
</feature>
<dbReference type="GeneID" id="27328989"/>
<dbReference type="SMART" id="SM00184">
    <property type="entry name" value="RING"/>
    <property type="match status" value="1"/>
</dbReference>
<dbReference type="GO" id="GO:0006511">
    <property type="term" value="P:ubiquitin-dependent protein catabolic process"/>
    <property type="evidence" value="ECO:0007669"/>
    <property type="project" value="TreeGrafter"/>
</dbReference>
<keyword evidence="3" id="KW-1133">Transmembrane helix</keyword>